<evidence type="ECO:0000256" key="5">
    <source>
        <dbReference type="ARBA" id="ARBA00023136"/>
    </source>
</evidence>
<feature type="region of interest" description="Disordered" evidence="6">
    <location>
        <begin position="405"/>
        <end position="435"/>
    </location>
</feature>
<keyword evidence="3 7" id="KW-0812">Transmembrane</keyword>
<proteinExistence type="predicted"/>
<feature type="transmembrane region" description="Helical" evidence="7">
    <location>
        <begin position="55"/>
        <end position="73"/>
    </location>
</feature>
<accession>A0A068RXX1</accession>
<evidence type="ECO:0000256" key="3">
    <source>
        <dbReference type="ARBA" id="ARBA00022692"/>
    </source>
</evidence>
<reference evidence="9" key="1">
    <citation type="submission" date="2013-08" db="EMBL/GenBank/DDBJ databases">
        <title>Gene expansion shapes genome architecture in the human pathogen Lichtheimia corymbifera: an evolutionary genomics analysis in the ancient terrestrial Mucorales (Mucoromycotina).</title>
        <authorList>
            <person name="Schwartze V.U."/>
            <person name="Winter S."/>
            <person name="Shelest E."/>
            <person name="Marcet-Houben M."/>
            <person name="Horn F."/>
            <person name="Wehner S."/>
            <person name="Hoffmann K."/>
            <person name="Riege K."/>
            <person name="Sammeth M."/>
            <person name="Nowrousian M."/>
            <person name="Valiante V."/>
            <person name="Linde J."/>
            <person name="Jacobsen I.D."/>
            <person name="Marz M."/>
            <person name="Brakhage A.A."/>
            <person name="Gabaldon T."/>
            <person name="Bocker S."/>
            <person name="Voigt K."/>
        </authorList>
    </citation>
    <scope>NUCLEOTIDE SEQUENCE [LARGE SCALE GENOMIC DNA]</scope>
    <source>
        <strain evidence="9">FSU 9682</strain>
    </source>
</reference>
<dbReference type="Pfam" id="PF07690">
    <property type="entry name" value="MFS_1"/>
    <property type="match status" value="1"/>
</dbReference>
<keyword evidence="4 7" id="KW-1133">Transmembrane helix</keyword>
<evidence type="ECO:0000313" key="10">
    <source>
        <dbReference type="Proteomes" id="UP000027586"/>
    </source>
</evidence>
<dbReference type="PROSITE" id="PS50850">
    <property type="entry name" value="MFS"/>
    <property type="match status" value="1"/>
</dbReference>
<feature type="transmembrane region" description="Helical" evidence="7">
    <location>
        <begin position="340"/>
        <end position="357"/>
    </location>
</feature>
<dbReference type="Gene3D" id="1.20.1250.20">
    <property type="entry name" value="MFS general substrate transporter like domains"/>
    <property type="match status" value="2"/>
</dbReference>
<dbReference type="PANTHER" id="PTHR43791">
    <property type="entry name" value="PERMEASE-RELATED"/>
    <property type="match status" value="1"/>
</dbReference>
<name>A0A068RXX1_9FUNG</name>
<feature type="compositionally biased region" description="Basic and acidic residues" evidence="6">
    <location>
        <begin position="423"/>
        <end position="435"/>
    </location>
</feature>
<evidence type="ECO:0000256" key="1">
    <source>
        <dbReference type="ARBA" id="ARBA00004141"/>
    </source>
</evidence>
<dbReference type="InterPro" id="IPR011701">
    <property type="entry name" value="MFS"/>
</dbReference>
<evidence type="ECO:0000256" key="6">
    <source>
        <dbReference type="SAM" id="MobiDB-lite"/>
    </source>
</evidence>
<dbReference type="OrthoDB" id="6730379at2759"/>
<dbReference type="Proteomes" id="UP000027586">
    <property type="component" value="Unassembled WGS sequence"/>
</dbReference>
<dbReference type="GO" id="GO:0016020">
    <property type="term" value="C:membrane"/>
    <property type="evidence" value="ECO:0007669"/>
    <property type="project" value="UniProtKB-SubCell"/>
</dbReference>
<protein>
    <submittedName>
        <fullName evidence="9">Allantoate permease</fullName>
    </submittedName>
</protein>
<keyword evidence="10" id="KW-1185">Reference proteome</keyword>
<feature type="transmembrane region" description="Helical" evidence="7">
    <location>
        <begin position="312"/>
        <end position="333"/>
    </location>
</feature>
<evidence type="ECO:0000313" key="9">
    <source>
        <dbReference type="EMBL" id="CDH54447.1"/>
    </source>
</evidence>
<evidence type="ECO:0000259" key="8">
    <source>
        <dbReference type="PROSITE" id="PS50850"/>
    </source>
</evidence>
<dbReference type="VEuPathDB" id="FungiDB:LCOR_05692.1"/>
<dbReference type="InterPro" id="IPR020846">
    <property type="entry name" value="MFS_dom"/>
</dbReference>
<sequence>MDKISFGFAGVLGILEDTYITHDQFGQLGTMFYVGFLVFQIPNSYLLQRLPTAKYLGIVITLWGAALGCMALARNYAQLAAMRFILGSLESVSYPALYLVITTMYRRSEQVTFFGLGFISCCIAAPVGSLVAFGSGQLYASHVSDIPGWKWNMIILGSITILLGLCIFIFLPDKPTSRWLRLQPHEYPIVAARTHDNAVVANRKLQWSHVIESIQEPRFYCYLAAVTLGNIQNGCLQIFASMLIKDLGFTGLDATLLQIPLGVFNGILVFVLSKISRRTGEIHYVGMLGTAISLIGAIILCALSNIRVKLLGVYLGPNVFINVFSQASISSNIKGSTKKILYTSTNIVGYGLGHLLGPLVMVESQQPRYILPLVGYIIADIITIALTWYLRWSFKQDNIKREAMKGAWTPSSSSSSDPEEQDLTDKQDSHFRYKL</sequence>
<feature type="transmembrane region" description="Helical" evidence="7">
    <location>
        <begin position="25"/>
        <end position="43"/>
    </location>
</feature>
<feature type="transmembrane region" description="Helical" evidence="7">
    <location>
        <begin position="219"/>
        <end position="244"/>
    </location>
</feature>
<feature type="transmembrane region" description="Helical" evidence="7">
    <location>
        <begin position="79"/>
        <end position="101"/>
    </location>
</feature>
<feature type="transmembrane region" description="Helical" evidence="7">
    <location>
        <begin position="113"/>
        <end position="133"/>
    </location>
</feature>
<dbReference type="PANTHER" id="PTHR43791:SF1">
    <property type="entry name" value="ALLANTOATE PERMEASE"/>
    <property type="match status" value="1"/>
</dbReference>
<feature type="transmembrane region" description="Helical" evidence="7">
    <location>
        <begin position="153"/>
        <end position="171"/>
    </location>
</feature>
<evidence type="ECO:0000256" key="2">
    <source>
        <dbReference type="ARBA" id="ARBA00022448"/>
    </source>
</evidence>
<evidence type="ECO:0000256" key="7">
    <source>
        <dbReference type="SAM" id="Phobius"/>
    </source>
</evidence>
<feature type="transmembrane region" description="Helical" evidence="7">
    <location>
        <begin position="256"/>
        <end position="272"/>
    </location>
</feature>
<organism evidence="9 10">
    <name type="scientific">Lichtheimia corymbifera JMRC:FSU:9682</name>
    <dbReference type="NCBI Taxonomy" id="1263082"/>
    <lineage>
        <taxon>Eukaryota</taxon>
        <taxon>Fungi</taxon>
        <taxon>Fungi incertae sedis</taxon>
        <taxon>Mucoromycota</taxon>
        <taxon>Mucoromycotina</taxon>
        <taxon>Mucoromycetes</taxon>
        <taxon>Mucorales</taxon>
        <taxon>Lichtheimiaceae</taxon>
        <taxon>Lichtheimia</taxon>
    </lineage>
</organism>
<feature type="transmembrane region" description="Helical" evidence="7">
    <location>
        <begin position="284"/>
        <end position="306"/>
    </location>
</feature>
<dbReference type="EMBL" id="CBTN010000023">
    <property type="protein sequence ID" value="CDH54447.1"/>
    <property type="molecule type" value="Genomic_DNA"/>
</dbReference>
<comment type="caution">
    <text evidence="9">The sequence shown here is derived from an EMBL/GenBank/DDBJ whole genome shotgun (WGS) entry which is preliminary data.</text>
</comment>
<feature type="transmembrane region" description="Helical" evidence="7">
    <location>
        <begin position="369"/>
        <end position="390"/>
    </location>
</feature>
<dbReference type="InterPro" id="IPR036259">
    <property type="entry name" value="MFS_trans_sf"/>
</dbReference>
<keyword evidence="2" id="KW-0813">Transport</keyword>
<gene>
    <name evidence="9" type="ORF">LCOR_05692.1</name>
</gene>
<dbReference type="SUPFAM" id="SSF103473">
    <property type="entry name" value="MFS general substrate transporter"/>
    <property type="match status" value="1"/>
</dbReference>
<evidence type="ECO:0000256" key="4">
    <source>
        <dbReference type="ARBA" id="ARBA00022989"/>
    </source>
</evidence>
<comment type="subcellular location">
    <subcellularLocation>
        <location evidence="1">Membrane</location>
        <topology evidence="1">Multi-pass membrane protein</topology>
    </subcellularLocation>
</comment>
<dbReference type="STRING" id="1263082.A0A068RXX1"/>
<dbReference type="GO" id="GO:0022857">
    <property type="term" value="F:transmembrane transporter activity"/>
    <property type="evidence" value="ECO:0007669"/>
    <property type="project" value="InterPro"/>
</dbReference>
<keyword evidence="5 7" id="KW-0472">Membrane</keyword>
<dbReference type="AlphaFoldDB" id="A0A068RXX1"/>
<feature type="domain" description="Major facilitator superfamily (MFS) profile" evidence="8">
    <location>
        <begin position="1"/>
        <end position="435"/>
    </location>
</feature>